<protein>
    <submittedName>
        <fullName evidence="1">Uncharacterized protein</fullName>
    </submittedName>
</protein>
<gene>
    <name evidence="1" type="ORF">AUC69_00440</name>
</gene>
<dbReference type="AlphaFoldDB" id="A0A1E3W8E2"/>
<reference evidence="1 2" key="1">
    <citation type="journal article" date="2016" name="Environ. Microbiol.">
        <title>New Methyloceanibacter diversity from North Sea sediments includes methanotroph containing solely the soluble methane monooxygenase.</title>
        <authorList>
            <person name="Vekeman B."/>
            <person name="Kerckhof F.M."/>
            <person name="Cremers G."/>
            <person name="de Vos P."/>
            <person name="Vandamme P."/>
            <person name="Boon N."/>
            <person name="Op den Camp H.J."/>
            <person name="Heylen K."/>
        </authorList>
    </citation>
    <scope>NUCLEOTIDE SEQUENCE [LARGE SCALE GENOMIC DNA]</scope>
    <source>
        <strain evidence="1 2">R-67175</strain>
    </source>
</reference>
<dbReference type="EMBL" id="LPWF01000002">
    <property type="protein sequence ID" value="ODS02000.1"/>
    <property type="molecule type" value="Genomic_DNA"/>
</dbReference>
<organism evidence="1 2">
    <name type="scientific">Methyloceanibacter superfactus</name>
    <dbReference type="NCBI Taxonomy" id="1774969"/>
    <lineage>
        <taxon>Bacteria</taxon>
        <taxon>Pseudomonadati</taxon>
        <taxon>Pseudomonadota</taxon>
        <taxon>Alphaproteobacteria</taxon>
        <taxon>Hyphomicrobiales</taxon>
        <taxon>Hyphomicrobiaceae</taxon>
        <taxon>Methyloceanibacter</taxon>
    </lineage>
</organism>
<proteinExistence type="predicted"/>
<evidence type="ECO:0000313" key="1">
    <source>
        <dbReference type="EMBL" id="ODS02000.1"/>
    </source>
</evidence>
<name>A0A1E3W8E2_9HYPH</name>
<evidence type="ECO:0000313" key="2">
    <source>
        <dbReference type="Proteomes" id="UP000094472"/>
    </source>
</evidence>
<comment type="caution">
    <text evidence="1">The sequence shown here is derived from an EMBL/GenBank/DDBJ whole genome shotgun (WGS) entry which is preliminary data.</text>
</comment>
<accession>A0A1E3W8E2</accession>
<keyword evidence="2" id="KW-1185">Reference proteome</keyword>
<sequence>MTLLGQAEEFKPMTLSGFSHPRPFRVIMCAFWALLVSCLLPGVALSQTYEYLRSEFNEGPLASVGYGAFDWAYNTHVADFNGSLDIGGFAQADGVVSYQAGEGPEFHTILMWSRPYFDINTREIRMYASVVHLRKPNSVRLSMVGDPSGEATAYAGRIATFRQPASWTPLAVGGTYILTVGGGDGSSLSEPFFARYYFRRID</sequence>
<dbReference type="Proteomes" id="UP000094472">
    <property type="component" value="Unassembled WGS sequence"/>
</dbReference>